<sequence>MKKLFNYYIQKFISKKDFYCVFIFLVAFVFALLKSPVAIVFAAILLLWILVRMLGVNFNINSETSWLPFSRKIICLSKTVFVNLTIIIFYSISFSIVYLSNDSFIANLGDRPILEYLIGLLVCISAVGSLDLCIMLLTRLSFKGGTICFFYLMLIIFSIAIPKLPLELRVISIFIVTNLLSFYALVKGDIVQNIQTGGKFNDAK</sequence>
<dbReference type="Proteomes" id="UP000289841">
    <property type="component" value="Chromosome"/>
</dbReference>
<dbReference type="STRING" id="1278311.GCA_000428705_00683"/>
<name>A0A449BBI5_HAPAX</name>
<feature type="transmembrane region" description="Helical" evidence="1">
    <location>
        <begin position="113"/>
        <end position="137"/>
    </location>
</feature>
<keyword evidence="1" id="KW-0812">Transmembrane</keyword>
<dbReference type="RefSeq" id="WP_026390306.1">
    <property type="nucleotide sequence ID" value="NZ_LR215048.1"/>
</dbReference>
<accession>A0A449BBI5</accession>
<gene>
    <name evidence="2" type="ORF">NCTC10138_00164</name>
</gene>
<keyword evidence="1" id="KW-1133">Transmembrane helix</keyword>
<proteinExistence type="predicted"/>
<feature type="transmembrane region" description="Helical" evidence="1">
    <location>
        <begin position="144"/>
        <end position="162"/>
    </location>
</feature>
<dbReference type="KEGG" id="aaxa:NCTC10138_00164"/>
<dbReference type="EMBL" id="LR215048">
    <property type="protein sequence ID" value="VEU79807.1"/>
    <property type="molecule type" value="Genomic_DNA"/>
</dbReference>
<protein>
    <submittedName>
        <fullName evidence="2">Uncharacterized protein</fullName>
    </submittedName>
</protein>
<organism evidence="2 3">
    <name type="scientific">Haploplasma axanthum</name>
    <name type="common">Acholeplasma axanthum</name>
    <dbReference type="NCBI Taxonomy" id="29552"/>
    <lineage>
        <taxon>Bacteria</taxon>
        <taxon>Bacillati</taxon>
        <taxon>Mycoplasmatota</taxon>
        <taxon>Mollicutes</taxon>
        <taxon>Acholeplasmatales</taxon>
        <taxon>Acholeplasmataceae</taxon>
        <taxon>Haploplasma</taxon>
    </lineage>
</organism>
<keyword evidence="3" id="KW-1185">Reference proteome</keyword>
<evidence type="ECO:0000256" key="1">
    <source>
        <dbReference type="SAM" id="Phobius"/>
    </source>
</evidence>
<dbReference type="AlphaFoldDB" id="A0A449BBI5"/>
<evidence type="ECO:0000313" key="2">
    <source>
        <dbReference type="EMBL" id="VEU79807.1"/>
    </source>
</evidence>
<reference evidence="2 3" key="1">
    <citation type="submission" date="2019-01" db="EMBL/GenBank/DDBJ databases">
        <authorList>
            <consortium name="Pathogen Informatics"/>
        </authorList>
    </citation>
    <scope>NUCLEOTIDE SEQUENCE [LARGE SCALE GENOMIC DNA]</scope>
    <source>
        <strain evidence="2 3">NCTC10138</strain>
    </source>
</reference>
<keyword evidence="1" id="KW-0472">Membrane</keyword>
<feature type="transmembrane region" description="Helical" evidence="1">
    <location>
        <begin position="80"/>
        <end position="101"/>
    </location>
</feature>
<feature type="transmembrane region" description="Helical" evidence="1">
    <location>
        <begin position="168"/>
        <end position="186"/>
    </location>
</feature>
<evidence type="ECO:0000313" key="3">
    <source>
        <dbReference type="Proteomes" id="UP000289841"/>
    </source>
</evidence>
<feature type="transmembrane region" description="Helical" evidence="1">
    <location>
        <begin position="12"/>
        <end position="33"/>
    </location>
</feature>